<dbReference type="InterPro" id="IPR003593">
    <property type="entry name" value="AAA+_ATPase"/>
</dbReference>
<dbReference type="PANTHER" id="PTHR43581">
    <property type="entry name" value="ATP/GTP PHOSPHATASE"/>
    <property type="match status" value="1"/>
</dbReference>
<dbReference type="InterPro" id="IPR038729">
    <property type="entry name" value="Rad50/SbcC_AAA"/>
</dbReference>
<feature type="domain" description="AAA+ ATPase" evidence="1">
    <location>
        <begin position="41"/>
        <end position="281"/>
    </location>
</feature>
<evidence type="ECO:0000313" key="3">
    <source>
        <dbReference type="Proteomes" id="UP000639396"/>
    </source>
</evidence>
<dbReference type="Pfam" id="PF13476">
    <property type="entry name" value="AAA_23"/>
    <property type="match status" value="1"/>
</dbReference>
<dbReference type="AlphaFoldDB" id="A0A927CAV0"/>
<dbReference type="SUPFAM" id="SSF52540">
    <property type="entry name" value="P-loop containing nucleoside triphosphate hydrolases"/>
    <property type="match status" value="1"/>
</dbReference>
<gene>
    <name evidence="2" type="ORF">IDH45_21890</name>
</gene>
<dbReference type="SMART" id="SM00382">
    <property type="entry name" value="AAA"/>
    <property type="match status" value="1"/>
</dbReference>
<dbReference type="InterPro" id="IPR003959">
    <property type="entry name" value="ATPase_AAA_core"/>
</dbReference>
<dbReference type="GO" id="GO:0006302">
    <property type="term" value="P:double-strand break repair"/>
    <property type="evidence" value="ECO:0007669"/>
    <property type="project" value="InterPro"/>
</dbReference>
<dbReference type="InterPro" id="IPR027417">
    <property type="entry name" value="P-loop_NTPase"/>
</dbReference>
<organism evidence="2 3">
    <name type="scientific">Paenibacillus oceani</name>
    <dbReference type="NCBI Taxonomy" id="2772510"/>
    <lineage>
        <taxon>Bacteria</taxon>
        <taxon>Bacillati</taxon>
        <taxon>Bacillota</taxon>
        <taxon>Bacilli</taxon>
        <taxon>Bacillales</taxon>
        <taxon>Paenibacillaceae</taxon>
        <taxon>Paenibacillus</taxon>
    </lineage>
</organism>
<dbReference type="GO" id="GO:0016887">
    <property type="term" value="F:ATP hydrolysis activity"/>
    <property type="evidence" value="ECO:0007669"/>
    <property type="project" value="InterPro"/>
</dbReference>
<evidence type="ECO:0000313" key="2">
    <source>
        <dbReference type="EMBL" id="MBD2864644.1"/>
    </source>
</evidence>
<accession>A0A927CAV0</accession>
<dbReference type="EMBL" id="JACXJA010000031">
    <property type="protein sequence ID" value="MBD2864644.1"/>
    <property type="molecule type" value="Genomic_DNA"/>
</dbReference>
<dbReference type="GO" id="GO:0005524">
    <property type="term" value="F:ATP binding"/>
    <property type="evidence" value="ECO:0007669"/>
    <property type="project" value="InterPro"/>
</dbReference>
<dbReference type="PANTHER" id="PTHR43581:SF2">
    <property type="entry name" value="EXCINUCLEASE ATPASE SUBUNIT"/>
    <property type="match status" value="1"/>
</dbReference>
<name>A0A927CAV0_9BACL</name>
<protein>
    <submittedName>
        <fullName evidence="2">AAA family ATPase</fullName>
    </submittedName>
</protein>
<reference evidence="2" key="1">
    <citation type="submission" date="2020-09" db="EMBL/GenBank/DDBJ databases">
        <title>A novel bacterium of genus Paenibacillus, isolated from South China Sea.</title>
        <authorList>
            <person name="Huang H."/>
            <person name="Mo K."/>
            <person name="Hu Y."/>
        </authorList>
    </citation>
    <scope>NUCLEOTIDE SEQUENCE</scope>
    <source>
        <strain evidence="2">IB182363</strain>
    </source>
</reference>
<dbReference type="Proteomes" id="UP000639396">
    <property type="component" value="Unassembled WGS sequence"/>
</dbReference>
<keyword evidence="3" id="KW-1185">Reference proteome</keyword>
<dbReference type="Pfam" id="PF13304">
    <property type="entry name" value="AAA_21"/>
    <property type="match status" value="1"/>
</dbReference>
<proteinExistence type="predicted"/>
<dbReference type="InterPro" id="IPR051396">
    <property type="entry name" value="Bact_Antivir_Def_Nuclease"/>
</dbReference>
<dbReference type="RefSeq" id="WP_190930267.1">
    <property type="nucleotide sequence ID" value="NZ_JACXJA010000031.1"/>
</dbReference>
<evidence type="ECO:0000259" key="1">
    <source>
        <dbReference type="SMART" id="SM00382"/>
    </source>
</evidence>
<comment type="caution">
    <text evidence="2">The sequence shown here is derived from an EMBL/GenBank/DDBJ whole genome shotgun (WGS) entry which is preliminary data.</text>
</comment>
<dbReference type="Gene3D" id="3.40.50.300">
    <property type="entry name" value="P-loop containing nucleotide triphosphate hydrolases"/>
    <property type="match status" value="1"/>
</dbReference>
<sequence>MRNAKINDHWRRTYNRNYPNKINSIKYENIPGLGSGNINFNGGITAICGINGAGKTTFLSAILGMLQPNFIENSNIHLLKIQNSSILGDLQINNESFSRGIDVIGDKIEVTQEGTEVSSAWIDSSTYGNEMVSLFQDMRNIEELLDQHEPRLSSYEEINLTSYIIGKTYNSIMTYELELEVDKVVPYFKVNCDGVEYGSELMGAGEISVLFILWQLQRVNNNSVLLIEEPETFLSPHAQEALLNVFAKFSEEKGLWFILSTHSPNILSRIPPKHVRLVSRLRNNVRVIVPQDQSYLNSLGIPIRKLGILFVEDRAAREFTKVWLSRYAPQLVSQLEIRDINSESKIKGILNDFPTFEGWLKIIGVFDADQSQRVNETFNWPYIFLPGVKSPEEELRNSAYAKPEYLAEISNRSLDMIHMVLSEIDGLNHHDWLVEFHRKLGITYEQLVFLLFETWHSCDSNSASAKNSFDNLLSYLNIN</sequence>